<dbReference type="GO" id="GO:0015074">
    <property type="term" value="P:DNA integration"/>
    <property type="evidence" value="ECO:0007669"/>
    <property type="project" value="UniProtKB-KW"/>
</dbReference>
<dbReference type="Proteomes" id="UP000249464">
    <property type="component" value="Unassembled WGS sequence"/>
</dbReference>
<dbReference type="FunFam" id="3.30.70.270:FF:000020">
    <property type="entry name" value="Transposon Tf2-6 polyprotein-like Protein"/>
    <property type="match status" value="1"/>
</dbReference>
<dbReference type="InterPro" id="IPR041373">
    <property type="entry name" value="RT_RNaseH"/>
</dbReference>
<keyword evidence="16" id="KW-0233">DNA recombination</keyword>
<dbReference type="Pfam" id="PF07727">
    <property type="entry name" value="RVT_2"/>
    <property type="match status" value="1"/>
</dbReference>
<keyword evidence="17" id="KW-0175">Coiled coil</keyword>
<dbReference type="GO" id="GO:0006310">
    <property type="term" value="P:DNA recombination"/>
    <property type="evidence" value="ECO:0007669"/>
    <property type="project" value="UniProtKB-KW"/>
</dbReference>
<evidence type="ECO:0000256" key="9">
    <source>
        <dbReference type="ARBA" id="ARBA00022801"/>
    </source>
</evidence>
<dbReference type="SUPFAM" id="SSF54160">
    <property type="entry name" value="Chromo domain-like"/>
    <property type="match status" value="1"/>
</dbReference>
<feature type="compositionally biased region" description="Basic and acidic residues" evidence="18">
    <location>
        <begin position="2695"/>
        <end position="2708"/>
    </location>
</feature>
<keyword evidence="11" id="KW-0694">RNA-binding</keyword>
<dbReference type="Pfam" id="PF24626">
    <property type="entry name" value="SH3_Tf2-1"/>
    <property type="match status" value="1"/>
</dbReference>
<evidence type="ECO:0000259" key="21">
    <source>
        <dbReference type="PROSITE" id="PS50994"/>
    </source>
</evidence>
<dbReference type="GO" id="GO:0003887">
    <property type="term" value="F:DNA-directed DNA polymerase activity"/>
    <property type="evidence" value="ECO:0007669"/>
    <property type="project" value="UniProtKB-KW"/>
</dbReference>
<dbReference type="GO" id="GO:0004519">
    <property type="term" value="F:endonuclease activity"/>
    <property type="evidence" value="ECO:0007669"/>
    <property type="project" value="UniProtKB-KW"/>
</dbReference>
<dbReference type="SMART" id="SM00298">
    <property type="entry name" value="CHROMO"/>
    <property type="match status" value="1"/>
</dbReference>
<feature type="domain" description="Integrase catalytic" evidence="21">
    <location>
        <begin position="1132"/>
        <end position="1301"/>
    </location>
</feature>
<keyword evidence="14" id="KW-0239">DNA-directed DNA polymerase</keyword>
<accession>A0A2X0PP63</accession>
<dbReference type="InterPro" id="IPR016197">
    <property type="entry name" value="Chromo-like_dom_sf"/>
</dbReference>
<keyword evidence="3" id="KW-0808">Transferase</keyword>
<evidence type="ECO:0000256" key="11">
    <source>
        <dbReference type="ARBA" id="ARBA00022884"/>
    </source>
</evidence>
<dbReference type="Gene3D" id="2.40.70.10">
    <property type="entry name" value="Acid Proteases"/>
    <property type="match status" value="1"/>
</dbReference>
<dbReference type="Pfam" id="PF14223">
    <property type="entry name" value="Retrotran_gag_2"/>
    <property type="match status" value="1"/>
</dbReference>
<evidence type="ECO:0000313" key="22">
    <source>
        <dbReference type="EMBL" id="SGZ30006.1"/>
    </source>
</evidence>
<evidence type="ECO:0000313" key="23">
    <source>
        <dbReference type="Proteomes" id="UP000249464"/>
    </source>
</evidence>
<dbReference type="PROSITE" id="PS50013">
    <property type="entry name" value="CHROMO_2"/>
    <property type="match status" value="1"/>
</dbReference>
<dbReference type="EMBL" id="FQNC01000099">
    <property type="protein sequence ID" value="SGZ30006.1"/>
    <property type="molecule type" value="Genomic_DNA"/>
</dbReference>
<dbReference type="Pfam" id="PF17921">
    <property type="entry name" value="Integrase_H2C2"/>
    <property type="match status" value="1"/>
</dbReference>
<evidence type="ECO:0000256" key="10">
    <source>
        <dbReference type="ARBA" id="ARBA00022842"/>
    </source>
</evidence>
<dbReference type="GO" id="GO:0005634">
    <property type="term" value="C:nucleus"/>
    <property type="evidence" value="ECO:0007669"/>
    <property type="project" value="UniProtKB-ARBA"/>
</dbReference>
<name>A0A2X0PP63_9BASI</name>
<dbReference type="InterPro" id="IPR000477">
    <property type="entry name" value="RT_dom"/>
</dbReference>
<keyword evidence="4" id="KW-0548">Nucleotidyltransferase</keyword>
<dbReference type="InterPro" id="IPR036397">
    <property type="entry name" value="RNaseH_sf"/>
</dbReference>
<protein>
    <recommendedName>
        <fullName evidence="1">RNA-directed DNA polymerase</fullName>
        <ecNumber evidence="1">2.7.7.49</ecNumber>
    </recommendedName>
</protein>
<keyword evidence="7" id="KW-0064">Aspartyl protease</keyword>
<feature type="coiled-coil region" evidence="17">
    <location>
        <begin position="182"/>
        <end position="216"/>
    </location>
</feature>
<dbReference type="Pfam" id="PF00385">
    <property type="entry name" value="Chromo"/>
    <property type="match status" value="1"/>
</dbReference>
<evidence type="ECO:0000256" key="5">
    <source>
        <dbReference type="ARBA" id="ARBA00022722"/>
    </source>
</evidence>
<evidence type="ECO:0000256" key="16">
    <source>
        <dbReference type="ARBA" id="ARBA00023172"/>
    </source>
</evidence>
<dbReference type="Gene3D" id="3.30.420.10">
    <property type="entry name" value="Ribonuclease H-like superfamily/Ribonuclease H"/>
    <property type="match status" value="2"/>
</dbReference>
<dbReference type="CDD" id="cd00303">
    <property type="entry name" value="retropepsin_like"/>
    <property type="match status" value="1"/>
</dbReference>
<evidence type="ECO:0000259" key="20">
    <source>
        <dbReference type="PROSITE" id="PS50878"/>
    </source>
</evidence>
<keyword evidence="9" id="KW-0378">Hydrolase</keyword>
<evidence type="ECO:0000256" key="14">
    <source>
        <dbReference type="ARBA" id="ARBA00022932"/>
    </source>
</evidence>
<dbReference type="Gene3D" id="2.40.50.40">
    <property type="match status" value="1"/>
</dbReference>
<dbReference type="Gene3D" id="1.10.340.70">
    <property type="match status" value="1"/>
</dbReference>
<feature type="compositionally biased region" description="Pro residues" evidence="18">
    <location>
        <begin position="1411"/>
        <end position="1420"/>
    </location>
</feature>
<dbReference type="GO" id="GO:0003723">
    <property type="term" value="F:RNA binding"/>
    <property type="evidence" value="ECO:0007669"/>
    <property type="project" value="UniProtKB-KW"/>
</dbReference>
<dbReference type="SUPFAM" id="SSF53098">
    <property type="entry name" value="Ribonuclease H-like"/>
    <property type="match status" value="2"/>
</dbReference>
<feature type="domain" description="Integrase catalytic" evidence="21">
    <location>
        <begin position="2859"/>
        <end position="3018"/>
    </location>
</feature>
<feature type="compositionally biased region" description="Polar residues" evidence="18">
    <location>
        <begin position="458"/>
        <end position="481"/>
    </location>
</feature>
<feature type="region of interest" description="Disordered" evidence="18">
    <location>
        <begin position="458"/>
        <end position="502"/>
    </location>
</feature>
<gene>
    <name evidence="22" type="primary">BQ5605_C052g12589</name>
    <name evidence="22" type="ORF">BQ5605_C052G12589</name>
</gene>
<evidence type="ECO:0000256" key="18">
    <source>
        <dbReference type="SAM" id="MobiDB-lite"/>
    </source>
</evidence>
<evidence type="ECO:0000256" key="1">
    <source>
        <dbReference type="ARBA" id="ARBA00012493"/>
    </source>
</evidence>
<feature type="region of interest" description="Disordered" evidence="18">
    <location>
        <begin position="2693"/>
        <end position="2713"/>
    </location>
</feature>
<dbReference type="InterPro" id="IPR000953">
    <property type="entry name" value="Chromo/chromo_shadow_dom"/>
</dbReference>
<dbReference type="InterPro" id="IPR050951">
    <property type="entry name" value="Retrovirus_Pol_polyprotein"/>
</dbReference>
<keyword evidence="8" id="KW-0255">Endonuclease</keyword>
<dbReference type="InterPro" id="IPR013103">
    <property type="entry name" value="RVT_2"/>
</dbReference>
<dbReference type="GO" id="GO:0046872">
    <property type="term" value="F:metal ion binding"/>
    <property type="evidence" value="ECO:0007669"/>
    <property type="project" value="UniProtKB-KW"/>
</dbReference>
<keyword evidence="10" id="KW-0460">Magnesium</keyword>
<dbReference type="Pfam" id="PF00665">
    <property type="entry name" value="rve"/>
    <property type="match status" value="2"/>
</dbReference>
<dbReference type="Pfam" id="PF00078">
    <property type="entry name" value="RVT_1"/>
    <property type="match status" value="1"/>
</dbReference>
<dbReference type="CDD" id="cd01647">
    <property type="entry name" value="RT_LTR"/>
    <property type="match status" value="1"/>
</dbReference>
<dbReference type="GO" id="GO:0006508">
    <property type="term" value="P:proteolysis"/>
    <property type="evidence" value="ECO:0007669"/>
    <property type="project" value="UniProtKB-KW"/>
</dbReference>
<dbReference type="InterPro" id="IPR043128">
    <property type="entry name" value="Rev_trsase/Diguanyl_cyclase"/>
</dbReference>
<organism evidence="22 23">
    <name type="scientific">Microbotryum silenes-dioicae</name>
    <dbReference type="NCBI Taxonomy" id="796604"/>
    <lineage>
        <taxon>Eukaryota</taxon>
        <taxon>Fungi</taxon>
        <taxon>Dikarya</taxon>
        <taxon>Basidiomycota</taxon>
        <taxon>Pucciniomycotina</taxon>
        <taxon>Microbotryomycetes</taxon>
        <taxon>Microbotryales</taxon>
        <taxon>Microbotryaceae</taxon>
        <taxon>Microbotryum</taxon>
    </lineage>
</organism>
<evidence type="ECO:0000256" key="3">
    <source>
        <dbReference type="ARBA" id="ARBA00022679"/>
    </source>
</evidence>
<dbReference type="InterPro" id="IPR023780">
    <property type="entry name" value="Chromo_domain"/>
</dbReference>
<evidence type="ECO:0000256" key="13">
    <source>
        <dbReference type="ARBA" id="ARBA00022918"/>
    </source>
</evidence>
<feature type="compositionally biased region" description="Low complexity" evidence="18">
    <location>
        <begin position="1398"/>
        <end position="1410"/>
    </location>
</feature>
<keyword evidence="23" id="KW-1185">Reference proteome</keyword>
<dbReference type="InterPro" id="IPR054722">
    <property type="entry name" value="PolX-like_BBD"/>
</dbReference>
<dbReference type="Pfam" id="PF17917">
    <property type="entry name" value="RT_RNaseH"/>
    <property type="match status" value="1"/>
</dbReference>
<evidence type="ECO:0000256" key="12">
    <source>
        <dbReference type="ARBA" id="ARBA00022908"/>
    </source>
</evidence>
<dbReference type="PANTHER" id="PTHR37984:SF5">
    <property type="entry name" value="PROTEIN NYNRIN-LIKE"/>
    <property type="match status" value="1"/>
</dbReference>
<keyword evidence="13" id="KW-0695">RNA-directed DNA polymerase</keyword>
<dbReference type="InterPro" id="IPR001584">
    <property type="entry name" value="Integrase_cat-core"/>
</dbReference>
<keyword evidence="15" id="KW-0238">DNA-binding</keyword>
<feature type="region of interest" description="Disordered" evidence="18">
    <location>
        <begin position="1368"/>
        <end position="1423"/>
    </location>
</feature>
<dbReference type="Pfam" id="PF22936">
    <property type="entry name" value="Pol_BBD"/>
    <property type="match status" value="1"/>
</dbReference>
<dbReference type="FunFam" id="3.30.420.10:FF:000032">
    <property type="entry name" value="Retrovirus-related Pol polyprotein from transposon 297-like Protein"/>
    <property type="match status" value="1"/>
</dbReference>
<evidence type="ECO:0000256" key="15">
    <source>
        <dbReference type="ARBA" id="ARBA00023125"/>
    </source>
</evidence>
<reference evidence="22 23" key="1">
    <citation type="submission" date="2016-11" db="EMBL/GenBank/DDBJ databases">
        <authorList>
            <person name="Jaros S."/>
            <person name="Januszkiewicz K."/>
            <person name="Wedrychowicz H."/>
        </authorList>
    </citation>
    <scope>NUCLEOTIDE SEQUENCE [LARGE SCALE GENOMIC DNA]</scope>
</reference>
<evidence type="ECO:0000256" key="6">
    <source>
        <dbReference type="ARBA" id="ARBA00022723"/>
    </source>
</evidence>
<keyword evidence="12" id="KW-0229">DNA integration</keyword>
<dbReference type="SUPFAM" id="SSF56672">
    <property type="entry name" value="DNA/RNA polymerases"/>
    <property type="match status" value="2"/>
</dbReference>
<keyword evidence="5" id="KW-0540">Nuclease</keyword>
<evidence type="ECO:0000256" key="2">
    <source>
        <dbReference type="ARBA" id="ARBA00022670"/>
    </source>
</evidence>
<dbReference type="InterPro" id="IPR041588">
    <property type="entry name" value="Integrase_H2C2"/>
</dbReference>
<evidence type="ECO:0000259" key="19">
    <source>
        <dbReference type="PROSITE" id="PS50013"/>
    </source>
</evidence>
<keyword evidence="6" id="KW-0479">Metal-binding</keyword>
<dbReference type="InterPro" id="IPR012337">
    <property type="entry name" value="RNaseH-like_sf"/>
</dbReference>
<evidence type="ECO:0000256" key="7">
    <source>
        <dbReference type="ARBA" id="ARBA00022750"/>
    </source>
</evidence>
<keyword evidence="2" id="KW-0645">Protease</keyword>
<dbReference type="GO" id="GO:0006338">
    <property type="term" value="P:chromatin remodeling"/>
    <property type="evidence" value="ECO:0007669"/>
    <property type="project" value="UniProtKB-ARBA"/>
</dbReference>
<dbReference type="InterPro" id="IPR043502">
    <property type="entry name" value="DNA/RNA_pol_sf"/>
</dbReference>
<dbReference type="CDD" id="cd09274">
    <property type="entry name" value="RNase_HI_RT_Ty3"/>
    <property type="match status" value="1"/>
</dbReference>
<evidence type="ECO:0000256" key="17">
    <source>
        <dbReference type="SAM" id="Coils"/>
    </source>
</evidence>
<evidence type="ECO:0000256" key="8">
    <source>
        <dbReference type="ARBA" id="ARBA00022759"/>
    </source>
</evidence>
<dbReference type="CDD" id="cd00024">
    <property type="entry name" value="CD_CSD"/>
    <property type="match status" value="1"/>
</dbReference>
<sequence length="3404" mass="380629">MIDREARELDSSPLIKDVHLYQSMVGVLQYTAQMVRPNIAAAVCSAAQRLAGPTEYDLLAVKRIFRYLVGTINLGLCYRPNASTVIIAYSDASCVTNQHYLYDLAPRSLPLASTCFHEFLSLSLGFPATINRASYSYKNNYINPASRPVIFAIACCLRLSNLNPDSRSRFPIDLVDLTQASLDSLIDQLRTFQARNQALEAECRSHLSNKENYQITVTALANQQQTLSDFAKAVVDQQKESIDVIKSGLANLNVTAPANTTITPVKSQLAKPDKYDGKEKVKFKTFITQIKFYIFGNPSSFPTDESKIAFIISHPTGDAFQHFEHAINAKDDSKPEWLTNYQKFLDQAELVLGDPDYRNTLTRQLMSLVQSGPASVYASKFTQISSQLDWNQAALIAHFHKGLKLDLQAQLALHDDPQDLQSLIELAIKVHNKLHLARHRTNASTQFRQTNWQYSHSVNSPLRTSPVSQLQANPSTANTSGPAPMDLDATRSRRGPLSEEEKLRRRTNRLCMWCASDQHLRAQCPTAPPMIPRHTALNASPRMSCTGTLFPQVSSPPSPRYSQQNSTRFPKTTLFCPSYSISSPHPDLATVSLLQQVMSSTGESDFPNGSGNRLYLKDTQGYKSWSQRAFINLRADKVWDVVNQSIDSLVADYRSTLVIAHATASVAPVEPASSGFSGLGGGGSGSAHSDASPRLTSVQVADKVAEYRERVIRRNDLACKYIANSISEEQMSHLIHLTSAYEMWDTLRGLHSHGRPSRTMDLLNTLAQPYSGDIPFKEFVNKVKIAMTDFQNLGAPLPHWLFAGMLVRSLPAQYDSIVGNLASDIDIHMDWNTFYPKLLMNVEMADSRNKQKESLSARIVDDTSLVARISTTAQKDYSKSYCSRCKALGHERGWRLCPSRNKDASAPASSDSNSNVAAIGVDESALMTYTFPYSRTMPRFPWIIDSGAKVHCVGDKSVLSDVVSEPLKISVADQSQIESPGHGSVTFLTSYGARITIKRVYYMPGAQCGFISIDRLLESMTYAVGPQSNLIFSIRGKSILRSLPGRGFVMDAAPVQPIMSSSPPSMVGANRLTGTCTLMEAHRKLGHQSPAAIVLAVKSGAITGITLKDEKVTPCFSCIQAKSKRSPFSNKSTEAPHALYRVFIDLGFVEHPNHHGDTIYLAIVDQYSTAKWTIVLKDKRAETIIEAWSKFQAESERQTGQKIKRVRSDNGREFDNSLFRALLEKQGIIVEFTAPYTPEQNGQVERLNGSLMGLVRSMLLDSGLPMRFWSDALAVATFVLNRRPHPRIQGKTAIEVLLGKKPSLAHLQPFGSTAFVHVPKERRSKLAPRSIQGVFIGYSGEYNYRVWVQSSKQVYVSRHVTFLETPSVVTSSQDRADASDPVHHSRPPHPPHPPPDVLPSTPTSPVVDPTLPDPQPPPVVPIGVGQQGGYLAVVPQEPLDGEAEVALAPREGYAIVHTGPNPGQFENVDPSNILPAGSRRRPQPPENILPIISAIMVDVLDTPPMFHDKLSYDAYCAAVFAEEDIEIPKTFEEAMKSPYRNHWSAAIVSELLQFDHHGVFQEVKWHEGIRVLGTIWVYSIKRDANGKIIRFKAGLVAQGFAQRPGIDYHDTYAPVARSSTILFLIALAAAQGLYLEQFDFDCAFLNGKMTKDVYVRYPKGWNCPQSPGKCLKLVGSMYGTKQAPREWYRAVNNLMVSRGYMRATADACLYIKHSGTSFAIITLYVDDGLIASNNQSFLDSELGSLHKAFQLKRLGPVSYFLGFEIHRTKDYILVHQSKYVRTMLEKFDFASPSKRRAITPMDDRPSLRIDATPFADVSLYQSAVGSLQYASTRCRPDIAIAVRAVAQKNSCPTVDDWAAVKRIFRYLNSTIDLGILYRNSSTTRLMVYSDASFADDPESRRSVGAYASMLAGGVISWQSKQQSMIATSTTEAEILSASSATREAIWLRRLAGDVGIPQAQPTIIQEDNAACIQIAKDPVDHMRTKHFDIAHLFVRERVASGEVELEYCPTHVNAADIMTKPLGFQRFDQLRALLGMVSLVSLTGGSSCRGVPLSPCCNNCLCDSGATSIFVSESFVHDNHLQLIAHPTPIPLYVIDGRPIQSGNITHFVHLEVQFNGHTQSLRADVTQLGTYPLVLGMPWLRLHNPIIDWKRNTLVYSCQSCALGHTQPINVSIEGAPLVPLDHKHLDISFASSFAFERLVNNSDNHHGLLFYDPTSHQLSSSSPAPSQSLSDDNQDSLEYLESLKNLVPSEYYHLLAAFSKVKADQLPLHRKFDLSIDLEDNTTPPFGPLYPLSETELQTLSSWLKENLSKNFIRASTSPAGAPVLFVRKKDGSLRLCVDYRGLNKITRKNRYPLPLIPEALDRIRGAKIYTKLDLRSGYNLVRIKEGDEWKTAFRTRYGHFECLVMPFGLTNAPAAFQHLMNSIFRDLLDVSVLVYLDDILIFSGDECQHTRHVQEVLQRLINNKLYCNPKKCEFNRTSTEYLGFIISPSGVSMSQDKVKAITSWPTPTSLKELQQFLGFCNFYRRFIEGYSRVIAPLTRLLKKNTPFLLDSAALSSLDRLKQIFTSGAILCHFNPLLPSIIETDASDFAISGILSQVTDGHLRPVAFMSRKMLPAEQNYEIHDKELLAIVECIKIWRHYLEGSQHPFKIYTDHAALQYFQTKRVLTRRQARWSETVNHHKYTIEYRSGSKNNKADTLSRRPDFSEGGKASEQPGQILLRPYTLAASLVKFSPPSDIVDLIKFHLSQDPVSNQIVNDLNHDSTLHPYFKLQDNLLLHHDKIYIPNAEPLKVKLLAQAHDSLLSGHPGQVKTFELLDRNYTWPGMRQFVNNYVKTCDSCQRNKPTHHRKHGHLQPLPIPSKPWSSLSMDHIVDLPPSSGFDCVLVVVDRLTKEAHFIPTHKTDSSRDLARTFLTHVFKLHGLPTDIVSDRGATFTSNWWSEFLAMLKIKPNLSTAFHPESDGQTERTNQTLEHYLRHFCDYLQTNWSELLPLAEFAYNNSFHSSIGASPFYVTRGYHPRLEVSLRDSFVTDVPKYLQHLRSVQETARKQILQAQETQARFANLKRKPSPPFKIGDQVLLNRKNIQTSRPSSKLDSHKLGPFRIQRIISPAAFKLELPASMKIHPVFHVSLLEPYQANSLASRCSNPPPPPEIINGEEEYQVEQILDSRNNRHSRRLEYFVDWTGYGPQDRQWVSAADFDDDDSLVIEFHTRHPHKPGFERIQGLNGARASSYLYNLAPRSLPLASTCFHEFLSLSLGFPATINRASYSYKNNYINPASPTSTLTSWANDFETRRSVGAYVSLLGGAAISWQSKQQTLIATSTTESEILAVSSATKEVIWLRQVAKDLSVEQPSATTIYEDNQATIKIAYNPAHHARTKHFDGLGPIKFAAHHKAMGMVQLSKL</sequence>
<feature type="compositionally biased region" description="Basic and acidic residues" evidence="18">
    <location>
        <begin position="1374"/>
        <end position="1383"/>
    </location>
</feature>
<dbReference type="FunFam" id="3.10.20.370:FF:000001">
    <property type="entry name" value="Retrovirus-related Pol polyprotein from transposon 17.6-like protein"/>
    <property type="match status" value="1"/>
</dbReference>
<dbReference type="EC" id="2.7.7.49" evidence="1"/>
<dbReference type="Pfam" id="PF25597">
    <property type="entry name" value="SH3_retrovirus"/>
    <property type="match status" value="1"/>
</dbReference>
<feature type="domain" description="Reverse transcriptase" evidence="20">
    <location>
        <begin position="2310"/>
        <end position="2489"/>
    </location>
</feature>
<dbReference type="GO" id="GO:0003964">
    <property type="term" value="F:RNA-directed DNA polymerase activity"/>
    <property type="evidence" value="ECO:0007669"/>
    <property type="project" value="UniProtKB-KW"/>
</dbReference>
<dbReference type="CDD" id="cd09272">
    <property type="entry name" value="RNase_HI_RT_Ty1"/>
    <property type="match status" value="2"/>
</dbReference>
<dbReference type="GO" id="GO:0003677">
    <property type="term" value="F:DNA binding"/>
    <property type="evidence" value="ECO:0007669"/>
    <property type="project" value="UniProtKB-KW"/>
</dbReference>
<dbReference type="Gene3D" id="3.30.70.270">
    <property type="match status" value="2"/>
</dbReference>
<dbReference type="PANTHER" id="PTHR37984">
    <property type="entry name" value="PROTEIN CBG26694"/>
    <property type="match status" value="1"/>
</dbReference>
<evidence type="ECO:0000256" key="4">
    <source>
        <dbReference type="ARBA" id="ARBA00022695"/>
    </source>
</evidence>
<dbReference type="PROSITE" id="PS50878">
    <property type="entry name" value="RT_POL"/>
    <property type="match status" value="1"/>
</dbReference>
<feature type="domain" description="Chromo" evidence="19">
    <location>
        <begin position="3160"/>
        <end position="3221"/>
    </location>
</feature>
<dbReference type="InterPro" id="IPR056924">
    <property type="entry name" value="SH3_Tf2-1"/>
</dbReference>
<feature type="compositionally biased region" description="Basic and acidic residues" evidence="18">
    <location>
        <begin position="488"/>
        <end position="502"/>
    </location>
</feature>
<dbReference type="PROSITE" id="PS50994">
    <property type="entry name" value="INTEGRASE"/>
    <property type="match status" value="2"/>
</dbReference>
<dbReference type="InterPro" id="IPR057670">
    <property type="entry name" value="SH3_retrovirus"/>
</dbReference>
<dbReference type="Gene3D" id="3.10.10.10">
    <property type="entry name" value="HIV Type 1 Reverse Transcriptase, subunit A, domain 1"/>
    <property type="match status" value="1"/>
</dbReference>
<dbReference type="GO" id="GO:0004190">
    <property type="term" value="F:aspartic-type endopeptidase activity"/>
    <property type="evidence" value="ECO:0007669"/>
    <property type="project" value="UniProtKB-KW"/>
</dbReference>
<dbReference type="InterPro" id="IPR021109">
    <property type="entry name" value="Peptidase_aspartic_dom_sf"/>
</dbReference>
<proteinExistence type="predicted"/>